<sequence length="69" mass="7944">MKVEIKLIDGTGIVGDHEFLNTFKRGFYNGAMSSFSMLKVNDVHSNQEYFFPMTSVVYARELKEDESDE</sequence>
<dbReference type="RefSeq" id="WP_087914952.1">
    <property type="nucleotide sequence ID" value="NZ_CP021780.1"/>
</dbReference>
<protein>
    <submittedName>
        <fullName evidence="1">Uncharacterized protein</fullName>
    </submittedName>
</protein>
<evidence type="ECO:0000313" key="1">
    <source>
        <dbReference type="EMBL" id="ASA20936.1"/>
    </source>
</evidence>
<accession>A0A2Z2K4R9</accession>
<dbReference type="AlphaFoldDB" id="A0A2Z2K4R9"/>
<evidence type="ECO:0000313" key="2">
    <source>
        <dbReference type="Proteomes" id="UP000249890"/>
    </source>
</evidence>
<dbReference type="OrthoDB" id="9914538at2"/>
<organism evidence="1 2">
    <name type="scientific">Paenibacillus donghaensis</name>
    <dbReference type="NCBI Taxonomy" id="414771"/>
    <lineage>
        <taxon>Bacteria</taxon>
        <taxon>Bacillati</taxon>
        <taxon>Bacillota</taxon>
        <taxon>Bacilli</taxon>
        <taxon>Bacillales</taxon>
        <taxon>Paenibacillaceae</taxon>
        <taxon>Paenibacillus</taxon>
    </lineage>
</organism>
<keyword evidence="2" id="KW-1185">Reference proteome</keyword>
<gene>
    <name evidence="1" type="ORF">B9T62_09155</name>
</gene>
<name>A0A2Z2K4R9_9BACL</name>
<dbReference type="KEGG" id="pdh:B9T62_09155"/>
<dbReference type="Proteomes" id="UP000249890">
    <property type="component" value="Chromosome"/>
</dbReference>
<proteinExistence type="predicted"/>
<reference evidence="1 2" key="1">
    <citation type="submission" date="2017-06" db="EMBL/GenBank/DDBJ databases">
        <title>Complete genome sequence of Paenibacillus donghaensis KCTC 13049T isolated from East Sea sediment, South Korea.</title>
        <authorList>
            <person name="Jung B.K."/>
            <person name="Hong S.-J."/>
            <person name="Shin J.-H."/>
        </authorList>
    </citation>
    <scope>NUCLEOTIDE SEQUENCE [LARGE SCALE GENOMIC DNA]</scope>
    <source>
        <strain evidence="1 2">KCTC 13049</strain>
    </source>
</reference>
<dbReference type="EMBL" id="CP021780">
    <property type="protein sequence ID" value="ASA20936.1"/>
    <property type="molecule type" value="Genomic_DNA"/>
</dbReference>